<evidence type="ECO:0000256" key="5">
    <source>
        <dbReference type="ARBA" id="ARBA00022884"/>
    </source>
</evidence>
<dbReference type="InterPro" id="IPR019769">
    <property type="entry name" value="Trans_elong_IF5A_hypusine_site"/>
</dbReference>
<dbReference type="InterPro" id="IPR001884">
    <property type="entry name" value="IF5A-like"/>
</dbReference>
<keyword evidence="7 8" id="KW-0385">Hypusine</keyword>
<feature type="domain" description="Translation initiation factor 5A C-terminal" evidence="9">
    <location>
        <begin position="82"/>
        <end position="153"/>
    </location>
</feature>
<name>A0A7S0G3H6_9RHOD</name>
<proteinExistence type="inferred from homology"/>
<dbReference type="GO" id="GO:0003746">
    <property type="term" value="F:translation elongation factor activity"/>
    <property type="evidence" value="ECO:0007669"/>
    <property type="project" value="UniProtKB-UniRule"/>
</dbReference>
<evidence type="ECO:0000256" key="8">
    <source>
        <dbReference type="RuleBase" id="RU362005"/>
    </source>
</evidence>
<dbReference type="FunFam" id="2.40.50.140:FF:000034">
    <property type="entry name" value="Eukaryotic translation initiation factor 5A"/>
    <property type="match status" value="1"/>
</dbReference>
<evidence type="ECO:0000256" key="1">
    <source>
        <dbReference type="ARBA" id="ARBA00004496"/>
    </source>
</evidence>
<dbReference type="Gene3D" id="2.30.30.30">
    <property type="match status" value="1"/>
</dbReference>
<dbReference type="InterPro" id="IPR012340">
    <property type="entry name" value="NA-bd_OB-fold"/>
</dbReference>
<comment type="PTM">
    <text evidence="8">eIF-5A seems to be the only eukaryotic protein to have a hypusine residue which is a post-translational modification of a lysine by the addition of a butylamino group.</text>
</comment>
<dbReference type="FunFam" id="2.30.30.30:FF:000007">
    <property type="entry name" value="Eukaryotic translation initiation factor 5A"/>
    <property type="match status" value="1"/>
</dbReference>
<keyword evidence="3" id="KW-0963">Cytoplasm</keyword>
<comment type="similarity">
    <text evidence="2 8">Belongs to the eIF-5A family.</text>
</comment>
<dbReference type="AlphaFoldDB" id="A0A7S0G3H6"/>
<evidence type="ECO:0000256" key="6">
    <source>
        <dbReference type="ARBA" id="ARBA00022917"/>
    </source>
</evidence>
<dbReference type="InterPro" id="IPR014722">
    <property type="entry name" value="Rib_uL2_dom2"/>
</dbReference>
<dbReference type="GO" id="GO:0045901">
    <property type="term" value="P:positive regulation of translational elongation"/>
    <property type="evidence" value="ECO:0007669"/>
    <property type="project" value="UniProtKB-UniRule"/>
</dbReference>
<sequence>MSDEIEAAGDSGSSDTIPVQAGALKKGAHVVIKGFPCKIVDYSTSKTGKHGHAKANITGIDIFTGKKYEDISPTSHNMLQPIVSRRDFQLIDIDDEGFITVMDDKTNETRSDLRIETDKEEVHKKLKEEFDEGKDLAVTVLSAMKIEKVVTYKMIT</sequence>
<dbReference type="EMBL" id="HBEK01011060">
    <property type="protein sequence ID" value="CAD8396112.1"/>
    <property type="molecule type" value="Transcribed_RNA"/>
</dbReference>
<dbReference type="PANTHER" id="PTHR11673">
    <property type="entry name" value="TRANSLATION INITIATION FACTOR 5A FAMILY MEMBER"/>
    <property type="match status" value="1"/>
</dbReference>
<evidence type="ECO:0000259" key="9">
    <source>
        <dbReference type="SMART" id="SM01376"/>
    </source>
</evidence>
<evidence type="ECO:0000313" key="10">
    <source>
        <dbReference type="EMBL" id="CAD8396112.1"/>
    </source>
</evidence>
<keyword evidence="5" id="KW-0694">RNA-binding</keyword>
<dbReference type="GO" id="GO:0005737">
    <property type="term" value="C:cytoplasm"/>
    <property type="evidence" value="ECO:0007669"/>
    <property type="project" value="UniProtKB-SubCell"/>
</dbReference>
<dbReference type="SUPFAM" id="SSF50249">
    <property type="entry name" value="Nucleic acid-binding proteins"/>
    <property type="match status" value="1"/>
</dbReference>
<evidence type="ECO:0000256" key="3">
    <source>
        <dbReference type="ARBA" id="ARBA00022490"/>
    </source>
</evidence>
<dbReference type="SUPFAM" id="SSF50104">
    <property type="entry name" value="Translation proteins SH3-like domain"/>
    <property type="match status" value="1"/>
</dbReference>
<protein>
    <recommendedName>
        <fullName evidence="8">Eukaryotic translation initiation factor 5A</fullName>
        <shortName evidence="8">eIF-5A</shortName>
    </recommendedName>
</protein>
<dbReference type="GO" id="GO:0003723">
    <property type="term" value="F:RNA binding"/>
    <property type="evidence" value="ECO:0007669"/>
    <property type="project" value="UniProtKB-KW"/>
</dbReference>
<organism evidence="10">
    <name type="scientific">Rhodosorus marinus</name>
    <dbReference type="NCBI Taxonomy" id="101924"/>
    <lineage>
        <taxon>Eukaryota</taxon>
        <taxon>Rhodophyta</taxon>
        <taxon>Stylonematophyceae</taxon>
        <taxon>Stylonematales</taxon>
        <taxon>Stylonemataceae</taxon>
        <taxon>Rhodosorus</taxon>
    </lineage>
</organism>
<keyword evidence="6 8" id="KW-0648">Protein biosynthesis</keyword>
<comment type="function">
    <text evidence="8">Translation factor that promotes translation elongation and termination, particularly upon ribosome stalling at specific amino acid sequence contexts. Binds between the exit (E) and peptidyl (P) site of the ribosome and promotes rescue of stalled ribosome: specifically required for efficient translation of polyproline-containing peptides as well as other motifs that stall the ribosome. Acts as ribosome quality control (RQC) cofactor by joining the RQC complex to facilitate peptidyl transfer during CAT tailing step.</text>
</comment>
<evidence type="ECO:0000256" key="4">
    <source>
        <dbReference type="ARBA" id="ARBA00022768"/>
    </source>
</evidence>
<dbReference type="Pfam" id="PF01287">
    <property type="entry name" value="eIF-5a"/>
    <property type="match status" value="1"/>
</dbReference>
<dbReference type="InterPro" id="IPR020189">
    <property type="entry name" value="IF5A_C"/>
</dbReference>
<evidence type="ECO:0000256" key="7">
    <source>
        <dbReference type="ARBA" id="ARBA00023071"/>
    </source>
</evidence>
<evidence type="ECO:0000256" key="2">
    <source>
        <dbReference type="ARBA" id="ARBA00006016"/>
    </source>
</evidence>
<dbReference type="GO" id="GO:0045905">
    <property type="term" value="P:positive regulation of translational termination"/>
    <property type="evidence" value="ECO:0007669"/>
    <property type="project" value="UniProtKB-UniRule"/>
</dbReference>
<accession>A0A7S0G3H6</accession>
<comment type="subcellular location">
    <subcellularLocation>
        <location evidence="1">Cytoplasm</location>
    </subcellularLocation>
</comment>
<dbReference type="InterPro" id="IPR008991">
    <property type="entry name" value="Translation_prot_SH3-like_sf"/>
</dbReference>
<dbReference type="NCBIfam" id="TIGR00037">
    <property type="entry name" value="eIF_5A"/>
    <property type="match status" value="1"/>
</dbReference>
<dbReference type="GO" id="GO:0043022">
    <property type="term" value="F:ribosome binding"/>
    <property type="evidence" value="ECO:0007669"/>
    <property type="project" value="UniProtKB-UniRule"/>
</dbReference>
<gene>
    <name evidence="10" type="ORF">RMAR0315_LOCUS6099</name>
</gene>
<dbReference type="Gene3D" id="2.40.50.140">
    <property type="entry name" value="Nucleic acid-binding proteins"/>
    <property type="match status" value="1"/>
</dbReference>
<keyword evidence="4" id="KW-0251">Elongation factor</keyword>
<reference evidence="10" key="1">
    <citation type="submission" date="2021-01" db="EMBL/GenBank/DDBJ databases">
        <authorList>
            <person name="Corre E."/>
            <person name="Pelletier E."/>
            <person name="Niang G."/>
            <person name="Scheremetjew M."/>
            <person name="Finn R."/>
            <person name="Kale V."/>
            <person name="Holt S."/>
            <person name="Cochrane G."/>
            <person name="Meng A."/>
            <person name="Brown T."/>
            <person name="Cohen L."/>
        </authorList>
    </citation>
    <scope>NUCLEOTIDE SEQUENCE</scope>
    <source>
        <strain evidence="10">UTEX LB 2760</strain>
    </source>
</reference>
<dbReference type="Pfam" id="PF21485">
    <property type="entry name" value="IF5A-like_N"/>
    <property type="match status" value="1"/>
</dbReference>
<dbReference type="InterPro" id="IPR048670">
    <property type="entry name" value="IF5A-like_N"/>
</dbReference>
<dbReference type="PIRSF" id="PIRSF003025">
    <property type="entry name" value="eIF5A"/>
    <property type="match status" value="1"/>
</dbReference>
<dbReference type="PROSITE" id="PS00302">
    <property type="entry name" value="IF5A_HYPUSINE"/>
    <property type="match status" value="1"/>
</dbReference>
<dbReference type="SMART" id="SM01376">
    <property type="entry name" value="eIF-5a"/>
    <property type="match status" value="1"/>
</dbReference>